<dbReference type="GO" id="GO:0046872">
    <property type="term" value="F:metal ion binding"/>
    <property type="evidence" value="ECO:0007669"/>
    <property type="project" value="UniProtKB-KW"/>
</dbReference>
<dbReference type="InterPro" id="IPR002156">
    <property type="entry name" value="RNaseH_domain"/>
</dbReference>
<dbReference type="OrthoDB" id="2752996at2759"/>
<comment type="catalytic activity">
    <reaction evidence="1">
        <text>Endonucleolytic cleavage to 5'-phosphomonoester.</text>
        <dbReference type="EC" id="3.1.26.4"/>
    </reaction>
</comment>
<sequence>MNEQVSEQTEAYTDGSCHNNGTDSAQCGSGVWYGERDERNTATRIGNPHPQTNNTGELVAVLLAIQNNKNTKRLVISSDSQYTINAITSRARPWADKGYEGVANQDIVRAIAGEILRTKTTLYTRKVKGHSGDLGNDGADALANVGAMKPTADTIDLSLGEEVRALSLGEEVRALGARANSLTQASAYRMIRQKKKHGDRRRTAAQIEKTKAAVLGATGVEPKKEAIWKSLRKRKKGTLTQKFSAFAWKSLHEGYKVGKYWRHITEDRLRCQPCNADVESMNHIMHECRVSGQETVWRLAQEAWAHTGIQWPEVTFDLILGIGTVEVKGSDGKIKDGRTRLFQILITESAYLIWILRCEWRIAREQNTAQIHTAQEIEARWRKAITRRLRLDWALTSKLSFGKRALRAAEVKRTWNGLSDDDKFGSLRKNAAGEGVLVGSTTGRRPPGRNR</sequence>
<dbReference type="PROSITE" id="PS50879">
    <property type="entry name" value="RNASE_H_1"/>
    <property type="match status" value="1"/>
</dbReference>
<keyword evidence="6" id="KW-0255">Endonuclease</keyword>
<evidence type="ECO:0000256" key="1">
    <source>
        <dbReference type="ARBA" id="ARBA00000077"/>
    </source>
</evidence>
<dbReference type="CDD" id="cd09280">
    <property type="entry name" value="RNase_HI_eukaryote_like"/>
    <property type="match status" value="1"/>
</dbReference>
<evidence type="ECO:0000256" key="6">
    <source>
        <dbReference type="ARBA" id="ARBA00022759"/>
    </source>
</evidence>
<dbReference type="SUPFAM" id="SSF53098">
    <property type="entry name" value="Ribonuclease H-like"/>
    <property type="match status" value="1"/>
</dbReference>
<dbReference type="GO" id="GO:0003676">
    <property type="term" value="F:nucleic acid binding"/>
    <property type="evidence" value="ECO:0007669"/>
    <property type="project" value="InterPro"/>
</dbReference>
<dbReference type="Proteomes" id="UP000521943">
    <property type="component" value="Unassembled WGS sequence"/>
</dbReference>
<reference evidence="10 11" key="1">
    <citation type="submission" date="2020-07" db="EMBL/GenBank/DDBJ databases">
        <title>Comparative genomics of pyrophilous fungi reveals a link between fire events and developmental genes.</title>
        <authorList>
            <consortium name="DOE Joint Genome Institute"/>
            <person name="Steindorff A.S."/>
            <person name="Carver A."/>
            <person name="Calhoun S."/>
            <person name="Stillman K."/>
            <person name="Liu H."/>
            <person name="Lipzen A."/>
            <person name="Pangilinan J."/>
            <person name="Labutti K."/>
            <person name="Bruns T.D."/>
            <person name="Grigoriev I.V."/>
        </authorList>
    </citation>
    <scope>NUCLEOTIDE SEQUENCE [LARGE SCALE GENOMIC DNA]</scope>
    <source>
        <strain evidence="10 11">CBS 144469</strain>
    </source>
</reference>
<protein>
    <recommendedName>
        <fullName evidence="3">ribonuclease H</fullName>
        <ecNumber evidence="3">3.1.26.4</ecNumber>
    </recommendedName>
</protein>
<dbReference type="EMBL" id="JACGCI010000126">
    <property type="protein sequence ID" value="KAF6744108.1"/>
    <property type="molecule type" value="Genomic_DNA"/>
</dbReference>
<name>A0A8H6LUA6_9AGAR</name>
<keyword evidence="7" id="KW-0378">Hydrolase</keyword>
<comment type="caution">
    <text evidence="10">The sequence shown here is derived from an EMBL/GenBank/DDBJ whole genome shotgun (WGS) entry which is preliminary data.</text>
</comment>
<dbReference type="InterPro" id="IPR050092">
    <property type="entry name" value="RNase_H"/>
</dbReference>
<dbReference type="GO" id="GO:0004523">
    <property type="term" value="F:RNA-DNA hybrid ribonuclease activity"/>
    <property type="evidence" value="ECO:0007669"/>
    <property type="project" value="UniProtKB-EC"/>
</dbReference>
<evidence type="ECO:0000256" key="4">
    <source>
        <dbReference type="ARBA" id="ARBA00022722"/>
    </source>
</evidence>
<organism evidence="10 11">
    <name type="scientific">Ephemerocybe angulata</name>
    <dbReference type="NCBI Taxonomy" id="980116"/>
    <lineage>
        <taxon>Eukaryota</taxon>
        <taxon>Fungi</taxon>
        <taxon>Dikarya</taxon>
        <taxon>Basidiomycota</taxon>
        <taxon>Agaricomycotina</taxon>
        <taxon>Agaricomycetes</taxon>
        <taxon>Agaricomycetidae</taxon>
        <taxon>Agaricales</taxon>
        <taxon>Agaricineae</taxon>
        <taxon>Psathyrellaceae</taxon>
        <taxon>Ephemerocybe</taxon>
    </lineage>
</organism>
<dbReference type="Pfam" id="PF00075">
    <property type="entry name" value="RNase_H"/>
    <property type="match status" value="1"/>
</dbReference>
<evidence type="ECO:0000256" key="3">
    <source>
        <dbReference type="ARBA" id="ARBA00012180"/>
    </source>
</evidence>
<dbReference type="PANTHER" id="PTHR10642">
    <property type="entry name" value="RIBONUCLEASE H1"/>
    <property type="match status" value="1"/>
</dbReference>
<evidence type="ECO:0000256" key="8">
    <source>
        <dbReference type="SAM" id="MobiDB-lite"/>
    </source>
</evidence>
<feature type="domain" description="RNase H type-1" evidence="9">
    <location>
        <begin position="5"/>
        <end position="148"/>
    </location>
</feature>
<dbReference type="InterPro" id="IPR036397">
    <property type="entry name" value="RNaseH_sf"/>
</dbReference>
<comment type="similarity">
    <text evidence="2">Belongs to the RNase H family.</text>
</comment>
<evidence type="ECO:0000256" key="5">
    <source>
        <dbReference type="ARBA" id="ARBA00022723"/>
    </source>
</evidence>
<dbReference type="EC" id="3.1.26.4" evidence="3"/>
<feature type="region of interest" description="Disordered" evidence="8">
    <location>
        <begin position="1"/>
        <end position="20"/>
    </location>
</feature>
<evidence type="ECO:0000259" key="9">
    <source>
        <dbReference type="PROSITE" id="PS50879"/>
    </source>
</evidence>
<dbReference type="PANTHER" id="PTHR10642:SF26">
    <property type="entry name" value="RIBONUCLEASE H1"/>
    <property type="match status" value="1"/>
</dbReference>
<gene>
    <name evidence="10" type="ORF">DFP72DRAFT_826341</name>
</gene>
<keyword evidence="11" id="KW-1185">Reference proteome</keyword>
<evidence type="ECO:0000256" key="2">
    <source>
        <dbReference type="ARBA" id="ARBA00005300"/>
    </source>
</evidence>
<dbReference type="Gene3D" id="3.30.420.10">
    <property type="entry name" value="Ribonuclease H-like superfamily/Ribonuclease H"/>
    <property type="match status" value="1"/>
</dbReference>
<evidence type="ECO:0000256" key="7">
    <source>
        <dbReference type="ARBA" id="ARBA00022801"/>
    </source>
</evidence>
<evidence type="ECO:0000313" key="11">
    <source>
        <dbReference type="Proteomes" id="UP000521943"/>
    </source>
</evidence>
<dbReference type="GO" id="GO:0043137">
    <property type="term" value="P:DNA replication, removal of RNA primer"/>
    <property type="evidence" value="ECO:0007669"/>
    <property type="project" value="TreeGrafter"/>
</dbReference>
<dbReference type="AlphaFoldDB" id="A0A8H6LUA6"/>
<dbReference type="InterPro" id="IPR012337">
    <property type="entry name" value="RNaseH-like_sf"/>
</dbReference>
<accession>A0A8H6LUA6</accession>
<keyword evidence="5" id="KW-0479">Metal-binding</keyword>
<keyword evidence="4" id="KW-0540">Nuclease</keyword>
<proteinExistence type="inferred from homology"/>
<evidence type="ECO:0000313" key="10">
    <source>
        <dbReference type="EMBL" id="KAF6744108.1"/>
    </source>
</evidence>